<name>A0A561DP33_9BACI</name>
<protein>
    <submittedName>
        <fullName evidence="2">Uncharacterized protein</fullName>
    </submittedName>
</protein>
<keyword evidence="3" id="KW-1185">Reference proteome</keyword>
<comment type="caution">
    <text evidence="2">The sequence shown here is derived from an EMBL/GenBank/DDBJ whole genome shotgun (WGS) entry which is preliminary data.</text>
</comment>
<accession>A0A561DP33</accession>
<keyword evidence="1" id="KW-1133">Transmembrane helix</keyword>
<sequence length="44" mass="4975">MMWKKWALSASAYLIIVMVSYGVYVFIAGSDSNPTHQQQMNIGH</sequence>
<dbReference type="Proteomes" id="UP000319671">
    <property type="component" value="Unassembled WGS sequence"/>
</dbReference>
<feature type="transmembrane region" description="Helical" evidence="1">
    <location>
        <begin position="6"/>
        <end position="27"/>
    </location>
</feature>
<gene>
    <name evidence="2" type="ORF">FB550_103303</name>
</gene>
<dbReference type="EMBL" id="VIVN01000003">
    <property type="protein sequence ID" value="TWE05127.1"/>
    <property type="molecule type" value="Genomic_DNA"/>
</dbReference>
<dbReference type="AlphaFoldDB" id="A0A561DP33"/>
<keyword evidence="1" id="KW-0812">Transmembrane</keyword>
<evidence type="ECO:0000313" key="3">
    <source>
        <dbReference type="Proteomes" id="UP000319671"/>
    </source>
</evidence>
<evidence type="ECO:0000313" key="2">
    <source>
        <dbReference type="EMBL" id="TWE05127.1"/>
    </source>
</evidence>
<reference evidence="2 3" key="1">
    <citation type="submission" date="2019-06" db="EMBL/GenBank/DDBJ databases">
        <title>Sorghum-associated microbial communities from plants grown in Nebraska, USA.</title>
        <authorList>
            <person name="Schachtman D."/>
        </authorList>
    </citation>
    <scope>NUCLEOTIDE SEQUENCE [LARGE SCALE GENOMIC DNA]</scope>
    <source>
        <strain evidence="2 3">2482</strain>
    </source>
</reference>
<organism evidence="2 3">
    <name type="scientific">Neobacillus bataviensis</name>
    <dbReference type="NCBI Taxonomy" id="220685"/>
    <lineage>
        <taxon>Bacteria</taxon>
        <taxon>Bacillati</taxon>
        <taxon>Bacillota</taxon>
        <taxon>Bacilli</taxon>
        <taxon>Bacillales</taxon>
        <taxon>Bacillaceae</taxon>
        <taxon>Neobacillus</taxon>
    </lineage>
</organism>
<evidence type="ECO:0000256" key="1">
    <source>
        <dbReference type="SAM" id="Phobius"/>
    </source>
</evidence>
<keyword evidence="1" id="KW-0472">Membrane</keyword>
<proteinExistence type="predicted"/>